<feature type="region of interest" description="Disordered" evidence="1">
    <location>
        <begin position="62"/>
        <end position="81"/>
    </location>
</feature>
<comment type="caution">
    <text evidence="2">The sequence shown here is derived from an EMBL/GenBank/DDBJ whole genome shotgun (WGS) entry which is preliminary data.</text>
</comment>
<gene>
    <name evidence="2" type="ORF">B0I36DRAFT_84130</name>
</gene>
<dbReference type="Proteomes" id="UP000756346">
    <property type="component" value="Unassembled WGS sequence"/>
</dbReference>
<evidence type="ECO:0000313" key="3">
    <source>
        <dbReference type="Proteomes" id="UP000756346"/>
    </source>
</evidence>
<reference evidence="2" key="1">
    <citation type="journal article" date="2021" name="Nat. Commun.">
        <title>Genetic determinants of endophytism in the Arabidopsis root mycobiome.</title>
        <authorList>
            <person name="Mesny F."/>
            <person name="Miyauchi S."/>
            <person name="Thiergart T."/>
            <person name="Pickel B."/>
            <person name="Atanasova L."/>
            <person name="Karlsson M."/>
            <person name="Huettel B."/>
            <person name="Barry K.W."/>
            <person name="Haridas S."/>
            <person name="Chen C."/>
            <person name="Bauer D."/>
            <person name="Andreopoulos W."/>
            <person name="Pangilinan J."/>
            <person name="LaButti K."/>
            <person name="Riley R."/>
            <person name="Lipzen A."/>
            <person name="Clum A."/>
            <person name="Drula E."/>
            <person name="Henrissat B."/>
            <person name="Kohler A."/>
            <person name="Grigoriev I.V."/>
            <person name="Martin F.M."/>
            <person name="Hacquard S."/>
        </authorList>
    </citation>
    <scope>NUCLEOTIDE SEQUENCE</scope>
    <source>
        <strain evidence="2">MPI-CAGE-CH-0230</strain>
    </source>
</reference>
<evidence type="ECO:0000256" key="1">
    <source>
        <dbReference type="SAM" id="MobiDB-lite"/>
    </source>
</evidence>
<accession>A0A9P9BQE1</accession>
<dbReference type="GeneID" id="70192988"/>
<keyword evidence="3" id="KW-1185">Reference proteome</keyword>
<dbReference type="InterPro" id="IPR022190">
    <property type="entry name" value="DUF3716"/>
</dbReference>
<sequence length="266" mass="27715">EAITTYTLLPHEDLTYPSVSAVRLRKLLLPQALTAQNAIYYPSSATKPPALLLPPPSSSSAAAAAATTTTTTTTTTTMSAPNNAVVVPGTAVQIGASTVFCAGQELAPFCHTAAQRGALALPGNPVAFVRSSVTAAQVATARPSYINALLIQSRGTASGRPCSACRRTMSTSQDGLARPFPNCVRLPGFWSGACGNCKWRDHGARCNAQNGDDGDDNDDDSPPPPPRPPSPPVKKEGGRTKRPPQRRSARQAGGTPANAWVVDDDE</sequence>
<name>A0A9P9BQE1_9PEZI</name>
<feature type="non-terminal residue" evidence="2">
    <location>
        <position position="1"/>
    </location>
</feature>
<dbReference type="EMBL" id="JAGTJQ010000003">
    <property type="protein sequence ID" value="KAH7034783.1"/>
    <property type="molecule type" value="Genomic_DNA"/>
</dbReference>
<feature type="compositionally biased region" description="Pro residues" evidence="1">
    <location>
        <begin position="222"/>
        <end position="232"/>
    </location>
</feature>
<dbReference type="RefSeq" id="XP_046014876.1">
    <property type="nucleotide sequence ID" value="XM_046163442.1"/>
</dbReference>
<dbReference type="Pfam" id="PF12511">
    <property type="entry name" value="DUF3716"/>
    <property type="match status" value="1"/>
</dbReference>
<protein>
    <submittedName>
        <fullName evidence="2">Uncharacterized protein</fullName>
    </submittedName>
</protein>
<evidence type="ECO:0000313" key="2">
    <source>
        <dbReference type="EMBL" id="KAH7034783.1"/>
    </source>
</evidence>
<feature type="compositionally biased region" description="Basic residues" evidence="1">
    <location>
        <begin position="240"/>
        <end position="249"/>
    </location>
</feature>
<dbReference type="OrthoDB" id="4769515at2759"/>
<feature type="compositionally biased region" description="Acidic residues" evidence="1">
    <location>
        <begin position="212"/>
        <end position="221"/>
    </location>
</feature>
<proteinExistence type="predicted"/>
<dbReference type="AlphaFoldDB" id="A0A9P9BQE1"/>
<organism evidence="2 3">
    <name type="scientific">Microdochium trichocladiopsis</name>
    <dbReference type="NCBI Taxonomy" id="1682393"/>
    <lineage>
        <taxon>Eukaryota</taxon>
        <taxon>Fungi</taxon>
        <taxon>Dikarya</taxon>
        <taxon>Ascomycota</taxon>
        <taxon>Pezizomycotina</taxon>
        <taxon>Sordariomycetes</taxon>
        <taxon>Xylariomycetidae</taxon>
        <taxon>Xylariales</taxon>
        <taxon>Microdochiaceae</taxon>
        <taxon>Microdochium</taxon>
    </lineage>
</organism>
<feature type="region of interest" description="Disordered" evidence="1">
    <location>
        <begin position="208"/>
        <end position="266"/>
    </location>
</feature>